<dbReference type="Gene3D" id="1.20.58.530">
    <property type="match status" value="1"/>
</dbReference>
<dbReference type="GO" id="GO:0003779">
    <property type="term" value="F:actin binding"/>
    <property type="evidence" value="ECO:0007669"/>
    <property type="project" value="UniProtKB-KW"/>
</dbReference>
<comment type="caution">
    <text evidence="3">The sequence shown here is derived from an EMBL/GenBank/DDBJ whole genome shotgun (WGS) entry which is preliminary data.</text>
</comment>
<organism evidence="3 5">
    <name type="scientific">Rotaria socialis</name>
    <dbReference type="NCBI Taxonomy" id="392032"/>
    <lineage>
        <taxon>Eukaryota</taxon>
        <taxon>Metazoa</taxon>
        <taxon>Spiralia</taxon>
        <taxon>Gnathifera</taxon>
        <taxon>Rotifera</taxon>
        <taxon>Eurotatoria</taxon>
        <taxon>Bdelloidea</taxon>
        <taxon>Philodinida</taxon>
        <taxon>Philodinidae</taxon>
        <taxon>Rotaria</taxon>
    </lineage>
</organism>
<evidence type="ECO:0000313" key="3">
    <source>
        <dbReference type="EMBL" id="CAF4979760.1"/>
    </source>
</evidence>
<dbReference type="GO" id="GO:0016459">
    <property type="term" value="C:myosin complex"/>
    <property type="evidence" value="ECO:0007669"/>
    <property type="project" value="UniProtKB-KW"/>
</dbReference>
<evidence type="ECO:0000313" key="4">
    <source>
        <dbReference type="EMBL" id="CAF4980522.1"/>
    </source>
</evidence>
<dbReference type="EMBL" id="CAJOBP010102409">
    <property type="protein sequence ID" value="CAF4979760.1"/>
    <property type="molecule type" value="Genomic_DNA"/>
</dbReference>
<keyword evidence="1" id="KW-0009">Actin-binding</keyword>
<sequence length="37" mass="4318">QMGILSLLDEECWFPKATDRTYLEKIINTHGQHPKFG</sequence>
<reference evidence="3" key="1">
    <citation type="submission" date="2021-02" db="EMBL/GenBank/DDBJ databases">
        <authorList>
            <person name="Nowell W R."/>
        </authorList>
    </citation>
    <scope>NUCLEOTIDE SEQUENCE</scope>
</reference>
<protein>
    <recommendedName>
        <fullName evidence="2">Myosin motor domain-containing protein</fullName>
    </recommendedName>
</protein>
<name>A0A821ZJS9_9BILA</name>
<keyword evidence="1" id="KW-0518">Myosin</keyword>
<dbReference type="EMBL" id="CAJOBP010102680">
    <property type="protein sequence ID" value="CAF4980522.1"/>
    <property type="molecule type" value="Genomic_DNA"/>
</dbReference>
<proteinExistence type="inferred from homology"/>
<dbReference type="Pfam" id="PF00063">
    <property type="entry name" value="Myosin_head"/>
    <property type="match status" value="1"/>
</dbReference>
<dbReference type="PROSITE" id="PS51456">
    <property type="entry name" value="MYOSIN_MOTOR"/>
    <property type="match status" value="1"/>
</dbReference>
<dbReference type="AlphaFoldDB" id="A0A821ZJS9"/>
<dbReference type="InterPro" id="IPR027417">
    <property type="entry name" value="P-loop_NTPase"/>
</dbReference>
<keyword evidence="1" id="KW-0505">Motor protein</keyword>
<evidence type="ECO:0000259" key="2">
    <source>
        <dbReference type="PROSITE" id="PS51456"/>
    </source>
</evidence>
<feature type="domain" description="Myosin motor" evidence="2">
    <location>
        <begin position="1"/>
        <end position="37"/>
    </location>
</feature>
<comment type="caution">
    <text evidence="1">Lacks conserved residue(s) required for the propagation of feature annotation.</text>
</comment>
<dbReference type="InterPro" id="IPR001609">
    <property type="entry name" value="Myosin_head_motor_dom-like"/>
</dbReference>
<comment type="similarity">
    <text evidence="1">Belongs to the TRAFAC class myosin-kinesin ATPase superfamily. Myosin family.</text>
</comment>
<keyword evidence="5" id="KW-1185">Reference proteome</keyword>
<evidence type="ECO:0000313" key="5">
    <source>
        <dbReference type="Proteomes" id="UP000663873"/>
    </source>
</evidence>
<dbReference type="GO" id="GO:0003774">
    <property type="term" value="F:cytoskeletal motor activity"/>
    <property type="evidence" value="ECO:0007669"/>
    <property type="project" value="InterPro"/>
</dbReference>
<feature type="non-terminal residue" evidence="3">
    <location>
        <position position="1"/>
    </location>
</feature>
<dbReference type="GO" id="GO:0005524">
    <property type="term" value="F:ATP binding"/>
    <property type="evidence" value="ECO:0007669"/>
    <property type="project" value="InterPro"/>
</dbReference>
<accession>A0A821ZJS9</accession>
<evidence type="ECO:0000256" key="1">
    <source>
        <dbReference type="PROSITE-ProRule" id="PRU00782"/>
    </source>
</evidence>
<gene>
    <name evidence="3" type="ORF">UJA718_LOCUS49238</name>
    <name evidence="4" type="ORF">UJA718_LOCUS49278</name>
</gene>
<dbReference type="SUPFAM" id="SSF52540">
    <property type="entry name" value="P-loop containing nucleoside triphosphate hydrolases"/>
    <property type="match status" value="1"/>
</dbReference>
<dbReference type="Proteomes" id="UP000663873">
    <property type="component" value="Unassembled WGS sequence"/>
</dbReference>